<organism evidence="1 2">
    <name type="scientific">Aspergillus melleus</name>
    <dbReference type="NCBI Taxonomy" id="138277"/>
    <lineage>
        <taxon>Eukaryota</taxon>
        <taxon>Fungi</taxon>
        <taxon>Dikarya</taxon>
        <taxon>Ascomycota</taxon>
        <taxon>Pezizomycotina</taxon>
        <taxon>Eurotiomycetes</taxon>
        <taxon>Eurotiomycetidae</taxon>
        <taxon>Eurotiales</taxon>
        <taxon>Aspergillaceae</taxon>
        <taxon>Aspergillus</taxon>
        <taxon>Aspergillus subgen. Circumdati</taxon>
    </lineage>
</organism>
<dbReference type="Proteomes" id="UP001177260">
    <property type="component" value="Unassembled WGS sequence"/>
</dbReference>
<gene>
    <name evidence="1" type="ORF">N8T08_005215</name>
</gene>
<dbReference type="EMBL" id="JAOPJF010000003">
    <property type="protein sequence ID" value="KAK1149663.1"/>
    <property type="molecule type" value="Genomic_DNA"/>
</dbReference>
<accession>A0ACC3BG81</accession>
<proteinExistence type="predicted"/>
<keyword evidence="2" id="KW-1185">Reference proteome</keyword>
<evidence type="ECO:0000313" key="1">
    <source>
        <dbReference type="EMBL" id="KAK1149663.1"/>
    </source>
</evidence>
<sequence length="227" mass="25648">MPSPVYQKLDGTEDVDSEEPDALHPIDDGLEKASTIWNIRVLSVPGGFVLFNLILFLFSVLILLLSIIHVQNLTHNIDNSLLKKTSSYSPILDKLPISLRETRTHGNFFADDPPSLFQLPPSPEVDAAWDRISDTHAIVLSRDEIVKIGRDPDEQWRFPPEYGYGDDAYMGLLDVFHHLHCLNAMRQAAYPEYYFNKTGSHSHHERSGGPGKVHFTRGGHDLHLEVD</sequence>
<evidence type="ECO:0000313" key="2">
    <source>
        <dbReference type="Proteomes" id="UP001177260"/>
    </source>
</evidence>
<protein>
    <submittedName>
        <fullName evidence="1">Uncharacterized protein</fullName>
    </submittedName>
</protein>
<reference evidence="1 2" key="1">
    <citation type="journal article" date="2023" name="ACS Omega">
        <title>Identification of the Neoaspergillic Acid Biosynthesis Gene Cluster by Establishing an In Vitro CRISPR-Ribonucleoprotein Genetic System in Aspergillus melleus.</title>
        <authorList>
            <person name="Yuan B."/>
            <person name="Grau M.F."/>
            <person name="Murata R.M."/>
            <person name="Torok T."/>
            <person name="Venkateswaran K."/>
            <person name="Stajich J.E."/>
            <person name="Wang C.C.C."/>
        </authorList>
    </citation>
    <scope>NUCLEOTIDE SEQUENCE [LARGE SCALE GENOMIC DNA]</scope>
    <source>
        <strain evidence="1 2">IMV 1140</strain>
    </source>
</reference>
<name>A0ACC3BG81_9EURO</name>
<comment type="caution">
    <text evidence="1">The sequence shown here is derived from an EMBL/GenBank/DDBJ whole genome shotgun (WGS) entry which is preliminary data.</text>
</comment>